<reference evidence="3 4" key="1">
    <citation type="journal article" date="2015" name="Fungal Genet. Biol.">
        <title>Evolution of novel wood decay mechanisms in Agaricales revealed by the genome sequences of Fistulina hepatica and Cylindrobasidium torrendii.</title>
        <authorList>
            <person name="Floudas D."/>
            <person name="Held B.W."/>
            <person name="Riley R."/>
            <person name="Nagy L.G."/>
            <person name="Koehler G."/>
            <person name="Ransdell A.S."/>
            <person name="Younus H."/>
            <person name="Chow J."/>
            <person name="Chiniquy J."/>
            <person name="Lipzen A."/>
            <person name="Tritt A."/>
            <person name="Sun H."/>
            <person name="Haridas S."/>
            <person name="LaButti K."/>
            <person name="Ohm R.A."/>
            <person name="Kues U."/>
            <person name="Blanchette R.A."/>
            <person name="Grigoriev I.V."/>
            <person name="Minto R.E."/>
            <person name="Hibbett D.S."/>
        </authorList>
    </citation>
    <scope>NUCLEOTIDE SEQUENCE [LARGE SCALE GENOMIC DNA]</scope>
    <source>
        <strain evidence="3 4">ATCC 64428</strain>
    </source>
</reference>
<gene>
    <name evidence="3" type="ORF">FISHEDRAFT_70904</name>
</gene>
<proteinExistence type="predicted"/>
<protein>
    <recommendedName>
        <fullName evidence="2">BZIP domain-containing protein</fullName>
    </recommendedName>
</protein>
<dbReference type="CDD" id="cd14686">
    <property type="entry name" value="bZIP"/>
    <property type="match status" value="1"/>
</dbReference>
<feature type="domain" description="BZIP" evidence="2">
    <location>
        <begin position="405"/>
        <end position="457"/>
    </location>
</feature>
<evidence type="ECO:0000313" key="4">
    <source>
        <dbReference type="Proteomes" id="UP000054144"/>
    </source>
</evidence>
<feature type="compositionally biased region" description="Low complexity" evidence="1">
    <location>
        <begin position="361"/>
        <end position="370"/>
    </location>
</feature>
<dbReference type="PROSITE" id="PS50217">
    <property type="entry name" value="BZIP"/>
    <property type="match status" value="1"/>
</dbReference>
<feature type="compositionally biased region" description="Basic and acidic residues" evidence="1">
    <location>
        <begin position="395"/>
        <end position="419"/>
    </location>
</feature>
<evidence type="ECO:0000259" key="2">
    <source>
        <dbReference type="PROSITE" id="PS50217"/>
    </source>
</evidence>
<evidence type="ECO:0000256" key="1">
    <source>
        <dbReference type="SAM" id="MobiDB-lite"/>
    </source>
</evidence>
<dbReference type="AlphaFoldDB" id="A0A0D7AI54"/>
<dbReference type="Gene3D" id="1.20.5.170">
    <property type="match status" value="1"/>
</dbReference>
<feature type="region of interest" description="Disordered" evidence="1">
    <location>
        <begin position="357"/>
        <end position="428"/>
    </location>
</feature>
<organism evidence="3 4">
    <name type="scientific">Fistulina hepatica ATCC 64428</name>
    <dbReference type="NCBI Taxonomy" id="1128425"/>
    <lineage>
        <taxon>Eukaryota</taxon>
        <taxon>Fungi</taxon>
        <taxon>Dikarya</taxon>
        <taxon>Basidiomycota</taxon>
        <taxon>Agaricomycotina</taxon>
        <taxon>Agaricomycetes</taxon>
        <taxon>Agaricomycetidae</taxon>
        <taxon>Agaricales</taxon>
        <taxon>Fistulinaceae</taxon>
        <taxon>Fistulina</taxon>
    </lineage>
</organism>
<keyword evidence="4" id="KW-1185">Reference proteome</keyword>
<dbReference type="Proteomes" id="UP000054144">
    <property type="component" value="Unassembled WGS sequence"/>
</dbReference>
<evidence type="ECO:0000313" key="3">
    <source>
        <dbReference type="EMBL" id="KIY51262.1"/>
    </source>
</evidence>
<dbReference type="EMBL" id="KN881666">
    <property type="protein sequence ID" value="KIY51262.1"/>
    <property type="molecule type" value="Genomic_DNA"/>
</dbReference>
<dbReference type="PROSITE" id="PS00036">
    <property type="entry name" value="BZIP_BASIC"/>
    <property type="match status" value="1"/>
</dbReference>
<dbReference type="SUPFAM" id="SSF57959">
    <property type="entry name" value="Leucine zipper domain"/>
    <property type="match status" value="1"/>
</dbReference>
<dbReference type="GO" id="GO:0003700">
    <property type="term" value="F:DNA-binding transcription factor activity"/>
    <property type="evidence" value="ECO:0007669"/>
    <property type="project" value="InterPro"/>
</dbReference>
<name>A0A0D7AI54_9AGAR</name>
<sequence>MSAESLRVIKSTLPSIGDPDDPLGALQSQWNHALTKLAKELNIPLDLPSPPKRSIGALSSYVYPDFAHFAVGGVGHDGELGGVHAVEMVSGNEASSLLSPEGAISSGGFAKASAVAGNVSAVVDASVDVSHDPSIAAYDALLGFLHNPVNVVHDAVGAQSSDIPNGDGTSAEAESRTLPAAGVLAPELAEIDDIFQTIIDDSCCTDEAMIVEPAMLEDESPAGLIPEHRVSGGELDVPFEQTGHVAGLVPGGTQALQLVDSMDLMMIFNDFGVGLSSDVTGLDAGLSTIPVGGDLLGVGGTLSLTGNISDGSFDGSLVQDVSASVQLGSSTSSDIFAFPSSVADGFPVMGPTTTVPAVGQSELSSSSSASTLVPSPGGAPSVSFSPTARGRKRVRETPVDSDRQETREERRKRKNNEAQRRHRERRAALEQSLADRISHLQQENAVFRALLDAKQSQ</sequence>
<dbReference type="InterPro" id="IPR046347">
    <property type="entry name" value="bZIP_sf"/>
</dbReference>
<accession>A0A0D7AI54</accession>
<dbReference type="InterPro" id="IPR004827">
    <property type="entry name" value="bZIP"/>
</dbReference>